<dbReference type="InterPro" id="IPR013442">
    <property type="entry name" value="SSO1393-like"/>
</dbReference>
<reference evidence="3" key="1">
    <citation type="submission" date="2016-12" db="EMBL/GenBank/DDBJ databases">
        <authorList>
            <person name="Varghese N."/>
            <person name="Submissions S."/>
        </authorList>
    </citation>
    <scope>NUCLEOTIDE SEQUENCE [LARGE SCALE GENOMIC DNA]</scope>
    <source>
        <strain evidence="3">DSM 11544</strain>
    </source>
</reference>
<dbReference type="AlphaFoldDB" id="A0A1M7TRY8"/>
<proteinExistence type="predicted"/>
<gene>
    <name evidence="2" type="ORF">SAMN02745215_02479</name>
</gene>
<dbReference type="Proteomes" id="UP000184010">
    <property type="component" value="Unassembled WGS sequence"/>
</dbReference>
<dbReference type="STRING" id="1121395.SAMN02745215_02479"/>
<keyword evidence="3" id="KW-1185">Reference proteome</keyword>
<dbReference type="Pfam" id="PF09651">
    <property type="entry name" value="Cas_APE2256"/>
    <property type="match status" value="1"/>
</dbReference>
<accession>A0A1M7TRY8</accession>
<organism evidence="2 3">
    <name type="scientific">Desulfitobacterium chlororespirans DSM 11544</name>
    <dbReference type="NCBI Taxonomy" id="1121395"/>
    <lineage>
        <taxon>Bacteria</taxon>
        <taxon>Bacillati</taxon>
        <taxon>Bacillota</taxon>
        <taxon>Clostridia</taxon>
        <taxon>Eubacteriales</taxon>
        <taxon>Desulfitobacteriaceae</taxon>
        <taxon>Desulfitobacterium</taxon>
    </lineage>
</organism>
<evidence type="ECO:0000259" key="1">
    <source>
        <dbReference type="Pfam" id="PF09651"/>
    </source>
</evidence>
<evidence type="ECO:0000313" key="2">
    <source>
        <dbReference type="EMBL" id="SHN73519.1"/>
    </source>
</evidence>
<feature type="domain" description="CRISPR system ring nuclease SSO1393-like" evidence="1">
    <location>
        <begin position="62"/>
        <end position="198"/>
    </location>
</feature>
<dbReference type="Gene3D" id="3.40.50.10770">
    <property type="entry name" value="Hypothetical protein VC1899 like domain (Restriction endonuclease-like)"/>
    <property type="match status" value="1"/>
</dbReference>
<sequence>MMRVMTMVGASIFTNYIKEKHGDIDAHFKQIENSLNWQWDDQLERIKPLKDVLSSWVKKNNTASAEIKSILKIQKEVHDNILVQLVATDTILSRLAAEIIRDELQGKIINNCQISVIFDPENDVIKNLQIRKRKLFEKEGVSRLARYLDAQDFGNGDLFNITGGYKALIPYLSMLGMLKNIPLYYIFEDTDELIKIPQMPVDINWGLFEKYVDIFEKLDEGLEEDWAQFKRRNNLEPEFPDCIWEDEGLVGLNSVWDILWHRFKEHILVKVPKESNQFSSEPPGKLKEVIEATRELYQRLDNEIKNNFLKSQEGLLKHIESLGTEHDLRHGENPQKNIFIFKSTDKAQIRIVYQPEFIKNYLSIKIYEYLRGSFDHTRYISKFRRKYKIQRAAGTIEFITIPIKKC</sequence>
<protein>
    <submittedName>
        <fullName evidence="2">CRISPR-associated protein, APE2256 family</fullName>
    </submittedName>
</protein>
<dbReference type="EMBL" id="FRDN01000007">
    <property type="protein sequence ID" value="SHN73519.1"/>
    <property type="molecule type" value="Genomic_DNA"/>
</dbReference>
<evidence type="ECO:0000313" key="3">
    <source>
        <dbReference type="Proteomes" id="UP000184010"/>
    </source>
</evidence>
<dbReference type="RefSeq" id="WP_072772864.1">
    <property type="nucleotide sequence ID" value="NZ_FRDN01000007.1"/>
</dbReference>
<name>A0A1M7TRY8_9FIRM</name>